<organism evidence="1 2">
    <name type="scientific">Enterococcus gallinarum</name>
    <dbReference type="NCBI Taxonomy" id="1353"/>
    <lineage>
        <taxon>Bacteria</taxon>
        <taxon>Bacillati</taxon>
        <taxon>Bacillota</taxon>
        <taxon>Bacilli</taxon>
        <taxon>Lactobacillales</taxon>
        <taxon>Enterococcaceae</taxon>
        <taxon>Enterococcus</taxon>
    </lineage>
</organism>
<dbReference type="AlphaFoldDB" id="A0ABD4ZSM3"/>
<dbReference type="RefSeq" id="WP_142976759.1">
    <property type="nucleotide sequence ID" value="NZ_CABGTZ010000002.1"/>
</dbReference>
<proteinExistence type="predicted"/>
<dbReference type="Gene3D" id="1.10.30.50">
    <property type="match status" value="1"/>
</dbReference>
<accession>A0ABD4ZSM3</accession>
<evidence type="ECO:0000313" key="1">
    <source>
        <dbReference type="EMBL" id="MDL4935749.1"/>
    </source>
</evidence>
<protein>
    <recommendedName>
        <fullName evidence="3">HNH endonuclease</fullName>
    </recommendedName>
</protein>
<reference evidence="1 2" key="1">
    <citation type="submission" date="2023-06" db="EMBL/GenBank/DDBJ databases">
        <title>Acute promotion of culturable opportunistic pathogens and persistent increase of antibiotic resistance following antibiotic exposure in mouse gut microbiota.</title>
        <authorList>
            <person name="Li L."/>
            <person name="Wang B."/>
            <person name="Sun Y."/>
            <person name="Wang M."/>
            <person name="Xu H."/>
        </authorList>
    </citation>
    <scope>NUCLEOTIDE SEQUENCE [LARGE SCALE GENOMIC DNA]</scope>
    <source>
        <strain evidence="1 2">CRI2_2</strain>
    </source>
</reference>
<dbReference type="EMBL" id="JASUBT010000005">
    <property type="protein sequence ID" value="MDL4935749.1"/>
    <property type="molecule type" value="Genomic_DNA"/>
</dbReference>
<comment type="caution">
    <text evidence="1">The sequence shown here is derived from an EMBL/GenBank/DDBJ whole genome shotgun (WGS) entry which is preliminary data.</text>
</comment>
<dbReference type="Proteomes" id="UP001241571">
    <property type="component" value="Unassembled WGS sequence"/>
</dbReference>
<evidence type="ECO:0008006" key="3">
    <source>
        <dbReference type="Google" id="ProtNLM"/>
    </source>
</evidence>
<gene>
    <name evidence="1" type="ORF">QRX88_08490</name>
</gene>
<evidence type="ECO:0000313" key="2">
    <source>
        <dbReference type="Proteomes" id="UP001241571"/>
    </source>
</evidence>
<name>A0ABD4ZSM3_ENTGA</name>
<sequence>MKAVATAYVPELNKDVYVATLKRHKVLLNEEQSVIAKDCTSCGNMYTLNEFYKDKYNLFNRTFTCKYCRAKVGKKFREQNPRYYRRYLLENREKALEESRKWYRNNPDRAALYYSRHAEKRQQSLEQSLPEDKQYIEQIHQVKKCVITGVTEELALDHVMPIAVGYWGNSKGNLMWLYSRLNTSKGSANVFQWMEEMEQERLDYLLPESVTMTIEEFKEKLLLALTAKAEELDLSLEQYKQKYNEEYFGSGVEI</sequence>